<accession>A0A914URM2</accession>
<evidence type="ECO:0000313" key="3">
    <source>
        <dbReference type="WBParaSite" id="PSAMB.scaffold1165size35096.g11580.t1"/>
    </source>
</evidence>
<dbReference type="AlphaFoldDB" id="A0A914URM2"/>
<protein>
    <submittedName>
        <fullName evidence="3">Uncharacterized protein</fullName>
    </submittedName>
</protein>
<feature type="chain" id="PRO_5037134221" evidence="1">
    <location>
        <begin position="23"/>
        <end position="410"/>
    </location>
</feature>
<sequence>MKTILMSLSYLLLLCSLQTTLGQQQSAFYILIDAINIFSCRGVTNRISLNEDDVFISNEKGNQVYYIKAPGNYTINFKKINVLENFGYLTGEIGATLQVPLFEGPAGIRFDLPYTMIPETGLLNQQCDENSGIVERNGRQYCRYCDMCKISEQIENGLNRGRHKYLPELARGSEDAFTPKCDSVSATSYEFKRTISLPDRTELERRVKDKFSGLDGEIKKRLNKGRGRFQVFLNLITSEEQPIRQSHWFSGSQQCRCCSSAGASDLSCRVLSFLYCNKEDCKSAWAQQCLHNSAKIAACFTVEFNYRLTDDYGEVLQFLRKNNYPNQEKNTAPAVAAAAPSVPDAPRVNLPTRKIDSQTASSVKTSDKALQEQCVALMPERLTHLRRYCTIFWNAKLCCTHCQELCPYRN</sequence>
<dbReference type="WBParaSite" id="PSAMB.scaffold1165size35096.g11580.t1">
    <property type="protein sequence ID" value="PSAMB.scaffold1165size35096.g11580.t1"/>
    <property type="gene ID" value="PSAMB.scaffold1165size35096.g11580"/>
</dbReference>
<evidence type="ECO:0000313" key="2">
    <source>
        <dbReference type="Proteomes" id="UP000887566"/>
    </source>
</evidence>
<evidence type="ECO:0000256" key="1">
    <source>
        <dbReference type="SAM" id="SignalP"/>
    </source>
</evidence>
<organism evidence="2 3">
    <name type="scientific">Plectus sambesii</name>
    <dbReference type="NCBI Taxonomy" id="2011161"/>
    <lineage>
        <taxon>Eukaryota</taxon>
        <taxon>Metazoa</taxon>
        <taxon>Ecdysozoa</taxon>
        <taxon>Nematoda</taxon>
        <taxon>Chromadorea</taxon>
        <taxon>Plectida</taxon>
        <taxon>Plectina</taxon>
        <taxon>Plectoidea</taxon>
        <taxon>Plectidae</taxon>
        <taxon>Plectus</taxon>
    </lineage>
</organism>
<reference evidence="3" key="1">
    <citation type="submission" date="2022-11" db="UniProtKB">
        <authorList>
            <consortium name="WormBaseParasite"/>
        </authorList>
    </citation>
    <scope>IDENTIFICATION</scope>
</reference>
<dbReference type="Proteomes" id="UP000887566">
    <property type="component" value="Unplaced"/>
</dbReference>
<name>A0A914URM2_9BILA</name>
<feature type="signal peptide" evidence="1">
    <location>
        <begin position="1"/>
        <end position="22"/>
    </location>
</feature>
<proteinExistence type="predicted"/>
<keyword evidence="2" id="KW-1185">Reference proteome</keyword>
<keyword evidence="1" id="KW-0732">Signal</keyword>